<dbReference type="SMART" id="SM00729">
    <property type="entry name" value="Elp3"/>
    <property type="match status" value="1"/>
</dbReference>
<dbReference type="PROSITE" id="PS51918">
    <property type="entry name" value="RADICAL_SAM"/>
    <property type="match status" value="1"/>
</dbReference>
<organism evidence="2 3">
    <name type="scientific">Faecalicatena contorta</name>
    <dbReference type="NCBI Taxonomy" id="39482"/>
    <lineage>
        <taxon>Bacteria</taxon>
        <taxon>Bacillati</taxon>
        <taxon>Bacillota</taxon>
        <taxon>Clostridia</taxon>
        <taxon>Lachnospirales</taxon>
        <taxon>Lachnospiraceae</taxon>
        <taxon>Faecalicatena</taxon>
    </lineage>
</organism>
<gene>
    <name evidence="2" type="ORF">ERS852491_02331</name>
</gene>
<sequence>MMRKLALSDEILLNIEKPARYIGNEVNAVNKDPDQVDIRFALSFPDIMEIGMSHLGIQILYDIFNRREDVWCERVYSPWTDLDKVMREQKIPLFALESQDLVKNFDFLGITIQYEMCYTNILQILDLSQIPLHSADRTWEHPIVIGGGPCTYNPEPLAEFFDLFYIGEGETVYDELLDLYKTCRAGNSSRTEFLRRAAEIEGLYVPMFYEADYHDDGTLKSFTPTEPGIPATVKKQIVMDVTEAPYPMKPVVPFIKATQDRVVLEIQRGCIRGCRFCQAGMLYRPTRERNVETLKEYARVMLKNTGHEEISLSSLSSSDYSELKELVDFLIDEFKDKGMNITLPSLRIDAFSLDVMQRVQDVRKSSLTFAPEAGSQRMRNVINKGLTEEMILEGAGQAFEGGWSKVKLYFMLGLPTETEADMKEIARLSDRIARRYYEIPKEERHGKCQITASTSFFVPKPFTPFQWAPMCTSEEYMHRASVVKHEFQEQLNRKSMKYNWHDAEVTVLEGVFARGDRRVGKAIEEAYRLGCLFDAWTETFCNEKWMQAFENTGIDIAFYTTRERELDELLPWDFIDIGVSKSFMKKEWERAQEGVVTPNCKMQCSGCGAAQFGGGVCYEGKN</sequence>
<dbReference type="InterPro" id="IPR023862">
    <property type="entry name" value="CHP03960_rSAM"/>
</dbReference>
<dbReference type="AlphaFoldDB" id="A0A174FCE3"/>
<dbReference type="SFLD" id="SFLDG01082">
    <property type="entry name" value="B12-binding_domain_containing"/>
    <property type="match status" value="1"/>
</dbReference>
<dbReference type="InterPro" id="IPR023404">
    <property type="entry name" value="rSAM_horseshoe"/>
</dbReference>
<name>A0A174FCE3_9FIRM</name>
<dbReference type="InterPro" id="IPR058240">
    <property type="entry name" value="rSAM_sf"/>
</dbReference>
<dbReference type="GO" id="GO:0051536">
    <property type="term" value="F:iron-sulfur cluster binding"/>
    <property type="evidence" value="ECO:0007669"/>
    <property type="project" value="InterPro"/>
</dbReference>
<dbReference type="SUPFAM" id="SSF102114">
    <property type="entry name" value="Radical SAM enzymes"/>
    <property type="match status" value="1"/>
</dbReference>
<dbReference type="Gene3D" id="3.80.30.20">
    <property type="entry name" value="tm_1862 like domain"/>
    <property type="match status" value="1"/>
</dbReference>
<protein>
    <submittedName>
        <fullName evidence="2">Radical SAM family uncharacterized protein</fullName>
    </submittedName>
</protein>
<dbReference type="Pfam" id="PF19864">
    <property type="entry name" value="Radical_SAM_N2"/>
    <property type="match status" value="1"/>
</dbReference>
<dbReference type="GO" id="GO:0003824">
    <property type="term" value="F:catalytic activity"/>
    <property type="evidence" value="ECO:0007669"/>
    <property type="project" value="InterPro"/>
</dbReference>
<dbReference type="STRING" id="39482.ERS852491_02331"/>
<dbReference type="SFLD" id="SFLDS00029">
    <property type="entry name" value="Radical_SAM"/>
    <property type="match status" value="1"/>
</dbReference>
<dbReference type="Pfam" id="PF04055">
    <property type="entry name" value="Radical_SAM"/>
    <property type="match status" value="1"/>
</dbReference>
<evidence type="ECO:0000259" key="1">
    <source>
        <dbReference type="PROSITE" id="PS51918"/>
    </source>
</evidence>
<dbReference type="CDD" id="cd01335">
    <property type="entry name" value="Radical_SAM"/>
    <property type="match status" value="1"/>
</dbReference>
<dbReference type="Proteomes" id="UP000095544">
    <property type="component" value="Unassembled WGS sequence"/>
</dbReference>
<evidence type="ECO:0000313" key="2">
    <source>
        <dbReference type="EMBL" id="CUO47942.1"/>
    </source>
</evidence>
<proteinExistence type="predicted"/>
<feature type="domain" description="Radical SAM core" evidence="1">
    <location>
        <begin position="256"/>
        <end position="502"/>
    </location>
</feature>
<dbReference type="InterPro" id="IPR006638">
    <property type="entry name" value="Elp3/MiaA/NifB-like_rSAM"/>
</dbReference>
<dbReference type="InterPro" id="IPR007197">
    <property type="entry name" value="rSAM"/>
</dbReference>
<dbReference type="InterPro" id="IPR045784">
    <property type="entry name" value="Radical_SAM_N2"/>
</dbReference>
<reference evidence="2 3" key="1">
    <citation type="submission" date="2015-09" db="EMBL/GenBank/DDBJ databases">
        <authorList>
            <consortium name="Pathogen Informatics"/>
        </authorList>
    </citation>
    <scope>NUCLEOTIDE SEQUENCE [LARGE SCALE GENOMIC DNA]</scope>
    <source>
        <strain evidence="2 3">2789STDY5834876</strain>
    </source>
</reference>
<dbReference type="NCBIfam" id="TIGR03960">
    <property type="entry name" value="rSAM_fuse_unch"/>
    <property type="match status" value="1"/>
</dbReference>
<dbReference type="PANTHER" id="PTHR42731:SF1">
    <property type="entry name" value="RADICAL SAM DOMAIN PROTEIN"/>
    <property type="match status" value="1"/>
</dbReference>
<dbReference type="PANTHER" id="PTHR42731">
    <property type="entry name" value="SLL1084 PROTEIN"/>
    <property type="match status" value="1"/>
</dbReference>
<evidence type="ECO:0000313" key="3">
    <source>
        <dbReference type="Proteomes" id="UP000095544"/>
    </source>
</evidence>
<dbReference type="EMBL" id="CYZU01000020">
    <property type="protein sequence ID" value="CUO47942.1"/>
    <property type="molecule type" value="Genomic_DNA"/>
</dbReference>
<accession>A0A174FCE3</accession>